<dbReference type="PANTHER" id="PTHR46401:SF2">
    <property type="entry name" value="GLYCOSYLTRANSFERASE WBBK-RELATED"/>
    <property type="match status" value="1"/>
</dbReference>
<name>C3N4N1_SACI3</name>
<dbReference type="KEGG" id="sim:M1627_1040"/>
<dbReference type="PANTHER" id="PTHR46401">
    <property type="entry name" value="GLYCOSYLTRANSFERASE WBBK-RELATED"/>
    <property type="match status" value="1"/>
</dbReference>
<dbReference type="InterPro" id="IPR001296">
    <property type="entry name" value="Glyco_trans_1"/>
</dbReference>
<protein>
    <submittedName>
        <fullName evidence="3">Glycosyl transferase group 1</fullName>
    </submittedName>
</protein>
<dbReference type="AlphaFoldDB" id="C3N4N1"/>
<dbReference type="HOGENOM" id="CLU_782162_0_0_2"/>
<dbReference type="Pfam" id="PF00534">
    <property type="entry name" value="Glycos_transf_1"/>
    <property type="match status" value="1"/>
</dbReference>
<dbReference type="CAZy" id="GT4">
    <property type="family name" value="Glycosyltransferase Family 4"/>
</dbReference>
<accession>C3N4N1</accession>
<organism evidence="3 4">
    <name type="scientific">Saccharolobus islandicus (strain M.16.27)</name>
    <name type="common">Sulfolobus islandicus</name>
    <dbReference type="NCBI Taxonomy" id="427318"/>
    <lineage>
        <taxon>Archaea</taxon>
        <taxon>Thermoproteota</taxon>
        <taxon>Thermoprotei</taxon>
        <taxon>Sulfolobales</taxon>
        <taxon>Sulfolobaceae</taxon>
        <taxon>Saccharolobus</taxon>
    </lineage>
</organism>
<dbReference type="Gene3D" id="3.40.50.2000">
    <property type="entry name" value="Glycogen Phosphorylase B"/>
    <property type="match status" value="1"/>
</dbReference>
<sequence>MVARTMKFSIAVRLLYNSGVPRIAIEEARNLNVPLYIYRDASGIYDLSNITYKILRKKNEKSIFTPIFTFITSLYASNRGKDATVDLDLIIKAAKIIKGPALFHDQFAGITGYIRKLYYGEDYALYIHETALPLKEFKRLFTNFVEKQVLKKSKVIITNSEKNRKILKDYGFNAKVVVPGCYPAPILPNERERIILAVATWDPSRKLEWYGKVARALSTKAKIIIAGTWTREDTKREFIKKFGNHVKIIENLTDDELRLLYLKASVLIRFGFSNERGPGMGVIEALCNGTPVVVEEELGSSDLITDGVEGYRVKDVEDAIQKVEIILENPLYYSKNAWSKGKELSWLNHAKKLKEILEEKFDI</sequence>
<evidence type="ECO:0000313" key="3">
    <source>
        <dbReference type="EMBL" id="ACP54956.1"/>
    </source>
</evidence>
<reference evidence="3 4" key="1">
    <citation type="journal article" date="2009" name="Proc. Natl. Acad. Sci. U.S.A.">
        <title>Biogeography of the Sulfolobus islandicus pan-genome.</title>
        <authorList>
            <person name="Reno M.L."/>
            <person name="Held N.L."/>
            <person name="Fields C.J."/>
            <person name="Burke P.V."/>
            <person name="Whitaker R.J."/>
        </authorList>
    </citation>
    <scope>NUCLEOTIDE SEQUENCE [LARGE SCALE GENOMIC DNA]</scope>
    <source>
        <strain evidence="3 4">M.16.27</strain>
    </source>
</reference>
<dbReference type="GO" id="GO:0016757">
    <property type="term" value="F:glycosyltransferase activity"/>
    <property type="evidence" value="ECO:0007669"/>
    <property type="project" value="InterPro"/>
</dbReference>
<feature type="domain" description="Glycosyl transferase family 1" evidence="2">
    <location>
        <begin position="188"/>
        <end position="333"/>
    </location>
</feature>
<proteinExistence type="predicted"/>
<evidence type="ECO:0000256" key="1">
    <source>
        <dbReference type="ARBA" id="ARBA00022679"/>
    </source>
</evidence>
<keyword evidence="1 3" id="KW-0808">Transferase</keyword>
<evidence type="ECO:0000259" key="2">
    <source>
        <dbReference type="Pfam" id="PF00534"/>
    </source>
</evidence>
<evidence type="ECO:0000313" key="4">
    <source>
        <dbReference type="Proteomes" id="UP000002307"/>
    </source>
</evidence>
<gene>
    <name evidence="3" type="ordered locus">M1627_1040</name>
</gene>
<dbReference type="EMBL" id="CP001401">
    <property type="protein sequence ID" value="ACP54956.1"/>
    <property type="molecule type" value="Genomic_DNA"/>
</dbReference>
<dbReference type="Proteomes" id="UP000002307">
    <property type="component" value="Chromosome"/>
</dbReference>
<dbReference type="SUPFAM" id="SSF53756">
    <property type="entry name" value="UDP-Glycosyltransferase/glycogen phosphorylase"/>
    <property type="match status" value="1"/>
</dbReference>